<dbReference type="Pfam" id="PF26606">
    <property type="entry name" value="SCO4848"/>
    <property type="match status" value="1"/>
</dbReference>
<keyword evidence="3" id="KW-1185">Reference proteome</keyword>
<protein>
    <recommendedName>
        <fullName evidence="4">Integral membrane protein</fullName>
    </recommendedName>
</protein>
<evidence type="ECO:0000256" key="1">
    <source>
        <dbReference type="SAM" id="Phobius"/>
    </source>
</evidence>
<dbReference type="Proteomes" id="UP000460221">
    <property type="component" value="Unassembled WGS sequence"/>
</dbReference>
<keyword evidence="1" id="KW-0812">Transmembrane</keyword>
<feature type="transmembrane region" description="Helical" evidence="1">
    <location>
        <begin position="50"/>
        <end position="74"/>
    </location>
</feature>
<sequence length="85" mass="9293">MRLSRGWSVFLILAGLFNWAIWPRFAVAIWNDDRAWTGGIGSGPTGFLWVHAVLIVAAMAIGTVIAVLGIRGVVADTRERSATRR</sequence>
<evidence type="ECO:0000313" key="2">
    <source>
        <dbReference type="EMBL" id="MTD13781.1"/>
    </source>
</evidence>
<dbReference type="NCBIfam" id="NF046117">
    <property type="entry name" value="SCO4848_fam"/>
    <property type="match status" value="1"/>
</dbReference>
<evidence type="ECO:0008006" key="4">
    <source>
        <dbReference type="Google" id="ProtNLM"/>
    </source>
</evidence>
<gene>
    <name evidence="2" type="ORF">GIS00_07465</name>
</gene>
<keyword evidence="1" id="KW-0472">Membrane</keyword>
<keyword evidence="1" id="KW-1133">Transmembrane helix</keyword>
<organism evidence="2 3">
    <name type="scientific">Nakamurella alba</name>
    <dbReference type="NCBI Taxonomy" id="2665158"/>
    <lineage>
        <taxon>Bacteria</taxon>
        <taxon>Bacillati</taxon>
        <taxon>Actinomycetota</taxon>
        <taxon>Actinomycetes</taxon>
        <taxon>Nakamurellales</taxon>
        <taxon>Nakamurellaceae</taxon>
        <taxon>Nakamurella</taxon>
    </lineage>
</organism>
<dbReference type="RefSeq" id="WP_230312908.1">
    <property type="nucleotide sequence ID" value="NZ_WLYK01000001.1"/>
</dbReference>
<accession>A0A7K1FI34</accession>
<comment type="caution">
    <text evidence="2">The sequence shown here is derived from an EMBL/GenBank/DDBJ whole genome shotgun (WGS) entry which is preliminary data.</text>
</comment>
<dbReference type="InterPro" id="IPR058061">
    <property type="entry name" value="SCO4848-like"/>
</dbReference>
<proteinExistence type="predicted"/>
<reference evidence="2 3" key="1">
    <citation type="submission" date="2019-11" db="EMBL/GenBank/DDBJ databases">
        <authorList>
            <person name="Jiang L.-Q."/>
        </authorList>
    </citation>
    <scope>NUCLEOTIDE SEQUENCE [LARGE SCALE GENOMIC DNA]</scope>
    <source>
        <strain evidence="2 3">YIM 132087</strain>
    </source>
</reference>
<dbReference type="EMBL" id="WLYK01000001">
    <property type="protein sequence ID" value="MTD13781.1"/>
    <property type="molecule type" value="Genomic_DNA"/>
</dbReference>
<dbReference type="AlphaFoldDB" id="A0A7K1FI34"/>
<name>A0A7K1FI34_9ACTN</name>
<evidence type="ECO:0000313" key="3">
    <source>
        <dbReference type="Proteomes" id="UP000460221"/>
    </source>
</evidence>